<name>A0A397IH46_9GLOM</name>
<gene>
    <name evidence="1" type="ORF">Glove_217g247</name>
</gene>
<comment type="caution">
    <text evidence="1">The sequence shown here is derived from an EMBL/GenBank/DDBJ whole genome shotgun (WGS) entry which is preliminary data.</text>
</comment>
<proteinExistence type="predicted"/>
<accession>A0A397IH46</accession>
<protein>
    <submittedName>
        <fullName evidence="1">Uncharacterized protein</fullName>
    </submittedName>
</protein>
<organism evidence="1 2">
    <name type="scientific">Diversispora epigaea</name>
    <dbReference type="NCBI Taxonomy" id="1348612"/>
    <lineage>
        <taxon>Eukaryota</taxon>
        <taxon>Fungi</taxon>
        <taxon>Fungi incertae sedis</taxon>
        <taxon>Mucoromycota</taxon>
        <taxon>Glomeromycotina</taxon>
        <taxon>Glomeromycetes</taxon>
        <taxon>Diversisporales</taxon>
        <taxon>Diversisporaceae</taxon>
        <taxon>Diversispora</taxon>
    </lineage>
</organism>
<reference evidence="1 2" key="1">
    <citation type="submission" date="2018-08" db="EMBL/GenBank/DDBJ databases">
        <title>Genome and evolution of the arbuscular mycorrhizal fungus Diversispora epigaea (formerly Glomus versiforme) and its bacterial endosymbionts.</title>
        <authorList>
            <person name="Sun X."/>
            <person name="Fei Z."/>
            <person name="Harrison M."/>
        </authorList>
    </citation>
    <scope>NUCLEOTIDE SEQUENCE [LARGE SCALE GENOMIC DNA]</scope>
    <source>
        <strain evidence="1 2">IT104</strain>
    </source>
</reference>
<evidence type="ECO:0000313" key="1">
    <source>
        <dbReference type="EMBL" id="RHZ75145.1"/>
    </source>
</evidence>
<evidence type="ECO:0000313" key="2">
    <source>
        <dbReference type="Proteomes" id="UP000266861"/>
    </source>
</evidence>
<sequence length="118" mass="13771">MSLEFFDWLSQNFIELLNVNDDYDVIIEVKNLSVCYDTEFELEESTNQLGFLIETKAFIDYFIKWGIAQNFLMLKGTFTTMSPSLKTSNTVAVMKVRGIFRHYFPLAWENKSNSKNGK</sequence>
<dbReference type="EMBL" id="PQFF01000202">
    <property type="protein sequence ID" value="RHZ75145.1"/>
    <property type="molecule type" value="Genomic_DNA"/>
</dbReference>
<dbReference type="AlphaFoldDB" id="A0A397IH46"/>
<dbReference type="Proteomes" id="UP000266861">
    <property type="component" value="Unassembled WGS sequence"/>
</dbReference>
<keyword evidence="2" id="KW-1185">Reference proteome</keyword>